<dbReference type="Pfam" id="PF12706">
    <property type="entry name" value="Lactamase_B_2"/>
    <property type="match status" value="1"/>
</dbReference>
<organism evidence="2 3">
    <name type="scientific">Opitutus terrae (strain DSM 11246 / JCM 15787 / PB90-1)</name>
    <dbReference type="NCBI Taxonomy" id="452637"/>
    <lineage>
        <taxon>Bacteria</taxon>
        <taxon>Pseudomonadati</taxon>
        <taxon>Verrucomicrobiota</taxon>
        <taxon>Opitutia</taxon>
        <taxon>Opitutales</taxon>
        <taxon>Opitutaceae</taxon>
        <taxon>Opitutus</taxon>
    </lineage>
</organism>
<proteinExistence type="predicted"/>
<dbReference type="InterPro" id="IPR001279">
    <property type="entry name" value="Metallo-B-lactamas"/>
</dbReference>
<dbReference type="InterPro" id="IPR036866">
    <property type="entry name" value="RibonucZ/Hydroxyglut_hydro"/>
</dbReference>
<dbReference type="eggNOG" id="COG1235">
    <property type="taxonomic scope" value="Bacteria"/>
</dbReference>
<keyword evidence="3" id="KW-1185">Reference proteome</keyword>
<evidence type="ECO:0000313" key="2">
    <source>
        <dbReference type="EMBL" id="ACB74847.1"/>
    </source>
</evidence>
<dbReference type="OrthoDB" id="9781189at2"/>
<dbReference type="SMART" id="SM00849">
    <property type="entry name" value="Lactamase_B"/>
    <property type="match status" value="1"/>
</dbReference>
<accession>B1ZTR1</accession>
<name>B1ZTR1_OPITP</name>
<dbReference type="AlphaFoldDB" id="B1ZTR1"/>
<evidence type="ECO:0000313" key="3">
    <source>
        <dbReference type="Proteomes" id="UP000007013"/>
    </source>
</evidence>
<dbReference type="InterPro" id="IPR052533">
    <property type="entry name" value="WalJ/YycJ-like"/>
</dbReference>
<dbReference type="SUPFAM" id="SSF56281">
    <property type="entry name" value="Metallo-hydrolase/oxidoreductase"/>
    <property type="match status" value="1"/>
</dbReference>
<dbReference type="PANTHER" id="PTHR47619">
    <property type="entry name" value="METALLO-HYDROLASE YYCJ-RELATED"/>
    <property type="match status" value="1"/>
</dbReference>
<dbReference type="EMBL" id="CP001032">
    <property type="protein sequence ID" value="ACB74847.1"/>
    <property type="molecule type" value="Genomic_DNA"/>
</dbReference>
<dbReference type="Proteomes" id="UP000007013">
    <property type="component" value="Chromosome"/>
</dbReference>
<dbReference type="Gene3D" id="3.60.15.10">
    <property type="entry name" value="Ribonuclease Z/Hydroxyacylglutathione hydrolase-like"/>
    <property type="match status" value="1"/>
</dbReference>
<sequence>MAMRFSILGSGSSGNAALLVTEGARVLVDAGFSARRLGTLLAAVGESLDRIDAVFLTHEHGDHSGGIEGLKKFPHIQIFANAGTARAVQAGLSYRPTWHLFETGARFLFRDLEVTTFSVPHDAQEPVGFRFTSGHDGDLFSPRRSLTFLTDLGHAPLNVREQLRDCCVVVIEANHCPELLKADTRRPWPTKQRISGRHGHLSNEAVRELLTEIACPQWRHVYLTHLSRECNSRAAVERMLATLRPTLTACEFSIVCQGESTPLCDCG</sequence>
<dbReference type="RefSeq" id="WP_012374385.1">
    <property type="nucleotide sequence ID" value="NC_010571.1"/>
</dbReference>
<feature type="domain" description="Metallo-beta-lactamase" evidence="1">
    <location>
        <begin position="13"/>
        <end position="175"/>
    </location>
</feature>
<evidence type="ECO:0000259" key="1">
    <source>
        <dbReference type="SMART" id="SM00849"/>
    </source>
</evidence>
<dbReference type="KEGG" id="ote:Oter_1563"/>
<dbReference type="PANTHER" id="PTHR47619:SF1">
    <property type="entry name" value="EXODEOXYRIBONUCLEASE WALJ"/>
    <property type="match status" value="1"/>
</dbReference>
<protein>
    <submittedName>
        <fullName evidence="2">Beta-lactamase domain protein</fullName>
    </submittedName>
</protein>
<reference evidence="2 3" key="1">
    <citation type="journal article" date="2011" name="J. Bacteriol.">
        <title>Genome sequence of the verrucomicrobium Opitutus terrae PB90-1, an abundant inhabitant of rice paddy soil ecosystems.</title>
        <authorList>
            <person name="van Passel M.W."/>
            <person name="Kant R."/>
            <person name="Palva A."/>
            <person name="Copeland A."/>
            <person name="Lucas S."/>
            <person name="Lapidus A."/>
            <person name="Glavina del Rio T."/>
            <person name="Pitluck S."/>
            <person name="Goltsman E."/>
            <person name="Clum A."/>
            <person name="Sun H."/>
            <person name="Schmutz J."/>
            <person name="Larimer F.W."/>
            <person name="Land M.L."/>
            <person name="Hauser L."/>
            <person name="Kyrpides N."/>
            <person name="Mikhailova N."/>
            <person name="Richardson P.P."/>
            <person name="Janssen P.H."/>
            <person name="de Vos W.M."/>
            <person name="Smidt H."/>
        </authorList>
    </citation>
    <scope>NUCLEOTIDE SEQUENCE [LARGE SCALE GENOMIC DNA]</scope>
    <source>
        <strain evidence="3">DSM 11246 / JCM 15787 / PB90-1</strain>
    </source>
</reference>
<dbReference type="HOGENOM" id="CLU_073253_0_0_0"/>
<gene>
    <name evidence="2" type="ordered locus">Oter_1563</name>
</gene>